<organism evidence="2 3">
    <name type="scientific">Dichanthelium oligosanthes</name>
    <dbReference type="NCBI Taxonomy" id="888268"/>
    <lineage>
        <taxon>Eukaryota</taxon>
        <taxon>Viridiplantae</taxon>
        <taxon>Streptophyta</taxon>
        <taxon>Embryophyta</taxon>
        <taxon>Tracheophyta</taxon>
        <taxon>Spermatophyta</taxon>
        <taxon>Magnoliopsida</taxon>
        <taxon>Liliopsida</taxon>
        <taxon>Poales</taxon>
        <taxon>Poaceae</taxon>
        <taxon>PACMAD clade</taxon>
        <taxon>Panicoideae</taxon>
        <taxon>Panicodae</taxon>
        <taxon>Paniceae</taxon>
        <taxon>Dichantheliinae</taxon>
        <taxon>Dichanthelium</taxon>
    </lineage>
</organism>
<accession>A0A1E5UWU8</accession>
<sequence length="217" mass="24036">LEAMMLSDPSRDCIMKGGKCIRHEPCPMFQIFSLKLAQIPVDSGSVGLYGYIVARDLVDPLLNYVVNISGDDPIIVEQGSLIEMTGPKRRIELSRTVLLEYDTRIKTGDQGKDDLQLIDGVSIIDEVITLCKPFTRRIHGNDGAVDMTQMCVEDAVEATVEVVISEVRAGFNLCLSCFTSGLHEEIRLFDGVIGESRELRRHVISALIGSCMDLKFK</sequence>
<name>A0A1E5UWU8_9POAL</name>
<dbReference type="InterPro" id="IPR046533">
    <property type="entry name" value="DUF6598"/>
</dbReference>
<dbReference type="EMBL" id="LWDX02060472">
    <property type="protein sequence ID" value="OEL17274.1"/>
    <property type="molecule type" value="Genomic_DNA"/>
</dbReference>
<reference evidence="2 3" key="1">
    <citation type="submission" date="2016-09" db="EMBL/GenBank/DDBJ databases">
        <title>The draft genome of Dichanthelium oligosanthes: A C3 panicoid grass species.</title>
        <authorList>
            <person name="Studer A.J."/>
            <person name="Schnable J.C."/>
            <person name="Brutnell T.P."/>
        </authorList>
    </citation>
    <scope>NUCLEOTIDE SEQUENCE [LARGE SCALE GENOMIC DNA]</scope>
    <source>
        <strain evidence="3">cv. Kellogg 1175</strain>
        <tissue evidence="2">Leaf</tissue>
    </source>
</reference>
<dbReference type="OrthoDB" id="673623at2759"/>
<dbReference type="PANTHER" id="PTHR33065">
    <property type="entry name" value="OS07G0486400 PROTEIN"/>
    <property type="match status" value="1"/>
</dbReference>
<dbReference type="AlphaFoldDB" id="A0A1E5UWU8"/>
<feature type="domain" description="DUF6598" evidence="1">
    <location>
        <begin position="28"/>
        <end position="216"/>
    </location>
</feature>
<protein>
    <recommendedName>
        <fullName evidence="1">DUF6598 domain-containing protein</fullName>
    </recommendedName>
</protein>
<keyword evidence="3" id="KW-1185">Reference proteome</keyword>
<evidence type="ECO:0000313" key="2">
    <source>
        <dbReference type="EMBL" id="OEL17274.1"/>
    </source>
</evidence>
<gene>
    <name evidence="2" type="ORF">BAE44_0021706</name>
</gene>
<proteinExistence type="predicted"/>
<dbReference type="PANTHER" id="PTHR33065:SF95">
    <property type="entry name" value="OS07G0646300 PROTEIN"/>
    <property type="match status" value="1"/>
</dbReference>
<feature type="non-terminal residue" evidence="2">
    <location>
        <position position="1"/>
    </location>
</feature>
<comment type="caution">
    <text evidence="2">The sequence shown here is derived from an EMBL/GenBank/DDBJ whole genome shotgun (WGS) entry which is preliminary data.</text>
</comment>
<evidence type="ECO:0000313" key="3">
    <source>
        <dbReference type="Proteomes" id="UP000095767"/>
    </source>
</evidence>
<dbReference type="Pfam" id="PF20241">
    <property type="entry name" value="DUF6598"/>
    <property type="match status" value="1"/>
</dbReference>
<dbReference type="STRING" id="888268.A0A1E5UWU8"/>
<evidence type="ECO:0000259" key="1">
    <source>
        <dbReference type="Pfam" id="PF20241"/>
    </source>
</evidence>
<dbReference type="Proteomes" id="UP000095767">
    <property type="component" value="Unassembled WGS sequence"/>
</dbReference>